<accession>A0ACB9YNA1</accession>
<sequence>MIAPGAPVSDTHGVELPSRYEIRVVTADLADSISALSYYSHFFESQTWSAIYKGRQAREALKAYHACKPFYQMPETSAKNGLSYCIWDKEFVFKRPESAAKGGVCSWDDFDLDDPDLEVDAQQKLHDALDFPIVGFGLSYDKFVPGDPKGWEAAAKALPMNTPIDGFFKAHDPRPTGSWEPTAPGQVIERVGSGTREGYHGQGLMKGLARFIMLEMKSRGYRAIQINCGAPQVHHVWTNPPEPFRGSTIGAFANWIFETEEDGKKVRPYEKAGLANFFLVWTELLD</sequence>
<gene>
    <name evidence="1" type="ORF">F4820DRAFT_106081</name>
</gene>
<comment type="caution">
    <text evidence="1">The sequence shown here is derived from an EMBL/GenBank/DDBJ whole genome shotgun (WGS) entry which is preliminary data.</text>
</comment>
<proteinExistence type="predicted"/>
<protein>
    <submittedName>
        <fullName evidence="1">Uncharacterized protein</fullName>
    </submittedName>
</protein>
<dbReference type="EMBL" id="MU393581">
    <property type="protein sequence ID" value="KAI4860591.1"/>
    <property type="molecule type" value="Genomic_DNA"/>
</dbReference>
<evidence type="ECO:0000313" key="2">
    <source>
        <dbReference type="Proteomes" id="UP001497700"/>
    </source>
</evidence>
<name>A0ACB9YNA1_9PEZI</name>
<reference evidence="1 2" key="1">
    <citation type="journal article" date="2022" name="New Phytol.">
        <title>Ecological generalism drives hyperdiversity of secondary metabolite gene clusters in xylarialean endophytes.</title>
        <authorList>
            <person name="Franco M.E.E."/>
            <person name="Wisecaver J.H."/>
            <person name="Arnold A.E."/>
            <person name="Ju Y.M."/>
            <person name="Slot J.C."/>
            <person name="Ahrendt S."/>
            <person name="Moore L.P."/>
            <person name="Eastman K.E."/>
            <person name="Scott K."/>
            <person name="Konkel Z."/>
            <person name="Mondo S.J."/>
            <person name="Kuo A."/>
            <person name="Hayes R.D."/>
            <person name="Haridas S."/>
            <person name="Andreopoulos B."/>
            <person name="Riley R."/>
            <person name="LaButti K."/>
            <person name="Pangilinan J."/>
            <person name="Lipzen A."/>
            <person name="Amirebrahimi M."/>
            <person name="Yan J."/>
            <person name="Adam C."/>
            <person name="Keymanesh K."/>
            <person name="Ng V."/>
            <person name="Louie K."/>
            <person name="Northen T."/>
            <person name="Drula E."/>
            <person name="Henrissat B."/>
            <person name="Hsieh H.M."/>
            <person name="Youens-Clark K."/>
            <person name="Lutzoni F."/>
            <person name="Miadlikowska J."/>
            <person name="Eastwood D.C."/>
            <person name="Hamelin R.C."/>
            <person name="Grigoriev I.V."/>
            <person name="U'Ren J.M."/>
        </authorList>
    </citation>
    <scope>NUCLEOTIDE SEQUENCE [LARGE SCALE GENOMIC DNA]</scope>
    <source>
        <strain evidence="1 2">CBS 119005</strain>
    </source>
</reference>
<organism evidence="1 2">
    <name type="scientific">Hypoxylon rubiginosum</name>
    <dbReference type="NCBI Taxonomy" id="110542"/>
    <lineage>
        <taxon>Eukaryota</taxon>
        <taxon>Fungi</taxon>
        <taxon>Dikarya</taxon>
        <taxon>Ascomycota</taxon>
        <taxon>Pezizomycotina</taxon>
        <taxon>Sordariomycetes</taxon>
        <taxon>Xylariomycetidae</taxon>
        <taxon>Xylariales</taxon>
        <taxon>Hypoxylaceae</taxon>
        <taxon>Hypoxylon</taxon>
    </lineage>
</organism>
<dbReference type="Proteomes" id="UP001497700">
    <property type="component" value="Unassembled WGS sequence"/>
</dbReference>
<evidence type="ECO:0000313" key="1">
    <source>
        <dbReference type="EMBL" id="KAI4860591.1"/>
    </source>
</evidence>
<keyword evidence="2" id="KW-1185">Reference proteome</keyword>